<evidence type="ECO:0000313" key="6">
    <source>
        <dbReference type="Proteomes" id="UP000001661"/>
    </source>
</evidence>
<evidence type="ECO:0000256" key="1">
    <source>
        <dbReference type="ARBA" id="ARBA00005836"/>
    </source>
</evidence>
<dbReference type="GO" id="GO:0006508">
    <property type="term" value="P:proteolysis"/>
    <property type="evidence" value="ECO:0007669"/>
    <property type="project" value="InterPro"/>
</dbReference>
<dbReference type="SUPFAM" id="SSF111283">
    <property type="entry name" value="Putative modulator of DNA gyrase, PmbA/TldD"/>
    <property type="match status" value="1"/>
</dbReference>
<protein>
    <submittedName>
        <fullName evidence="5">Peptidase U62 modulator of DNA gyrase</fullName>
    </submittedName>
</protein>
<dbReference type="eggNOG" id="COG0312">
    <property type="taxonomic scope" value="Bacteria"/>
</dbReference>
<dbReference type="Gene3D" id="3.30.2290.10">
    <property type="entry name" value="PmbA/TldD superfamily"/>
    <property type="match status" value="1"/>
</dbReference>
<dbReference type="EMBL" id="CP002105">
    <property type="protein sequence ID" value="ADL11889.1"/>
    <property type="molecule type" value="Genomic_DNA"/>
</dbReference>
<evidence type="ECO:0000259" key="4">
    <source>
        <dbReference type="Pfam" id="PF19290"/>
    </source>
</evidence>
<sequence>MALDLKQIIAQGEELGVDDIELFYEESSENNIKIYEGEVESLKSANAKGLGIRVFIDDKMGFAYTSNFSAEEIEKTLQEAIANAEVASTDEYRTLPETVEKVEKLDLYSDDLAAAELEEKIQLALDLEAAALEYDERVDSVDTVGYGDNEVEIRIVNSKGFNESYRQNQCYAYSYVIAREGEDAETGMAITYGDSVAELTPQKTGKEAAENAVALLGGQPVESQKAPVVFPPEVGSMFMYVLSQALTAEAVQKGKSVFAQKVGEEVAAKEVNIIDNGLLEEGLATAPFDGEGVPSAKTEIIKDGKLKTFLYDTYTANKGNGESTGNASRGSYRGIPGVSPSNFYLANGDSSAEGVLSSVDNGFYVMKVSGLVTGGANPISGDFSVGATGRWIEDGELTKPVREITIAGNLIDFLQDIDMIGDNLKFNPLIGSYATPTFRVKNLAISGS</sequence>
<dbReference type="OrthoDB" id="9803213at2"/>
<proteinExistence type="inferred from homology"/>
<keyword evidence="6" id="KW-1185">Reference proteome</keyword>
<dbReference type="InterPro" id="IPR045569">
    <property type="entry name" value="Metalloprtase-TldD/E_C"/>
</dbReference>
<gene>
    <name evidence="5" type="ordered locus">Acear_0342</name>
</gene>
<dbReference type="InterPro" id="IPR047657">
    <property type="entry name" value="PmbA"/>
</dbReference>
<dbReference type="GO" id="GO:0005829">
    <property type="term" value="C:cytosol"/>
    <property type="evidence" value="ECO:0007669"/>
    <property type="project" value="TreeGrafter"/>
</dbReference>
<evidence type="ECO:0000259" key="2">
    <source>
        <dbReference type="Pfam" id="PF01523"/>
    </source>
</evidence>
<evidence type="ECO:0000313" key="5">
    <source>
        <dbReference type="EMBL" id="ADL11889.1"/>
    </source>
</evidence>
<dbReference type="InterPro" id="IPR036059">
    <property type="entry name" value="TldD/PmbA_sf"/>
</dbReference>
<evidence type="ECO:0000259" key="3">
    <source>
        <dbReference type="Pfam" id="PF19289"/>
    </source>
</evidence>
<comment type="similarity">
    <text evidence="1">Belongs to the peptidase U62 family.</text>
</comment>
<dbReference type="PANTHER" id="PTHR43421">
    <property type="entry name" value="METALLOPROTEASE PMBA"/>
    <property type="match status" value="1"/>
</dbReference>
<dbReference type="HOGENOM" id="CLU_026425_0_0_9"/>
<dbReference type="Pfam" id="PF19290">
    <property type="entry name" value="PmbA_TldD_2nd"/>
    <property type="match status" value="1"/>
</dbReference>
<name>D9QU96_ACEAZ</name>
<dbReference type="InterPro" id="IPR035068">
    <property type="entry name" value="TldD/PmbA_N"/>
</dbReference>
<accession>D9QU96</accession>
<dbReference type="STRING" id="574087.Acear_0342"/>
<feature type="domain" description="Metalloprotease TldD/E central" evidence="4">
    <location>
        <begin position="111"/>
        <end position="216"/>
    </location>
</feature>
<dbReference type="KEGG" id="aar:Acear_0342"/>
<dbReference type="Pfam" id="PF01523">
    <property type="entry name" value="PmbA_TldD_1st"/>
    <property type="match status" value="1"/>
</dbReference>
<reference evidence="5 6" key="1">
    <citation type="journal article" date="2010" name="Stand. Genomic Sci.">
        <title>Complete genome sequence of Acetohalobium arabaticum type strain (Z-7288).</title>
        <authorList>
            <person name="Sikorski J."/>
            <person name="Lapidus A."/>
            <person name="Chertkov O."/>
            <person name="Lucas S."/>
            <person name="Copeland A."/>
            <person name="Glavina Del Rio T."/>
            <person name="Nolan M."/>
            <person name="Tice H."/>
            <person name="Cheng J.F."/>
            <person name="Han C."/>
            <person name="Brambilla E."/>
            <person name="Pitluck S."/>
            <person name="Liolios K."/>
            <person name="Ivanova N."/>
            <person name="Mavromatis K."/>
            <person name="Mikhailova N."/>
            <person name="Pati A."/>
            <person name="Bruce D."/>
            <person name="Detter C."/>
            <person name="Tapia R."/>
            <person name="Goodwin L."/>
            <person name="Chen A."/>
            <person name="Palaniappan K."/>
            <person name="Land M."/>
            <person name="Hauser L."/>
            <person name="Chang Y.J."/>
            <person name="Jeffries C.D."/>
            <person name="Rohde M."/>
            <person name="Goker M."/>
            <person name="Spring S."/>
            <person name="Woyke T."/>
            <person name="Bristow J."/>
            <person name="Eisen J.A."/>
            <person name="Markowitz V."/>
            <person name="Hugenholtz P."/>
            <person name="Kyrpides N.C."/>
            <person name="Klenk H.P."/>
        </authorList>
    </citation>
    <scope>NUCLEOTIDE SEQUENCE [LARGE SCALE GENOMIC DNA]</scope>
    <source>
        <strain evidence="6">ATCC 49924 / DSM 5501 / Z-7288</strain>
    </source>
</reference>
<dbReference type="RefSeq" id="WP_013277335.1">
    <property type="nucleotide sequence ID" value="NC_014378.1"/>
</dbReference>
<dbReference type="AlphaFoldDB" id="D9QU96"/>
<dbReference type="InterPro" id="IPR045570">
    <property type="entry name" value="Metalloprtase-TldD/E_cen_dom"/>
</dbReference>
<dbReference type="Proteomes" id="UP000001661">
    <property type="component" value="Chromosome"/>
</dbReference>
<dbReference type="Pfam" id="PF19289">
    <property type="entry name" value="PmbA_TldD_3rd"/>
    <property type="match status" value="1"/>
</dbReference>
<dbReference type="InterPro" id="IPR002510">
    <property type="entry name" value="Metalloprtase-TldD/E_N"/>
</dbReference>
<dbReference type="PANTHER" id="PTHR43421:SF1">
    <property type="entry name" value="METALLOPROTEASE PMBA"/>
    <property type="match status" value="1"/>
</dbReference>
<feature type="domain" description="Metalloprotease TldD/E N-terminal" evidence="2">
    <location>
        <begin position="21"/>
        <end position="84"/>
    </location>
</feature>
<dbReference type="GO" id="GO:0008237">
    <property type="term" value="F:metallopeptidase activity"/>
    <property type="evidence" value="ECO:0007669"/>
    <property type="project" value="InterPro"/>
</dbReference>
<feature type="domain" description="Metalloprotease TldD/E C-terminal" evidence="3">
    <location>
        <begin position="223"/>
        <end position="447"/>
    </location>
</feature>
<organism evidence="5 6">
    <name type="scientific">Acetohalobium arabaticum (strain ATCC 49924 / DSM 5501 / Z-7288)</name>
    <dbReference type="NCBI Taxonomy" id="574087"/>
    <lineage>
        <taxon>Bacteria</taxon>
        <taxon>Bacillati</taxon>
        <taxon>Bacillota</taxon>
        <taxon>Clostridia</taxon>
        <taxon>Halanaerobiales</taxon>
        <taxon>Halobacteroidaceae</taxon>
        <taxon>Acetohalobium</taxon>
    </lineage>
</organism>